<accession>A0A062XZE4</accession>
<keyword evidence="2" id="KW-1185">Reference proteome</keyword>
<reference evidence="1 2" key="1">
    <citation type="submission" date="2014-04" db="EMBL/GenBank/DDBJ databases">
        <title>The Genome Sequence of Thermoanaerobaculum aquaticum MP-01, The First Cultivated Group 23 Acidobacterium.</title>
        <authorList>
            <person name="Stamps B.W."/>
            <person name="Losey N.A."/>
            <person name="Lawson P.A."/>
            <person name="Stevenson B.S."/>
        </authorList>
    </citation>
    <scope>NUCLEOTIDE SEQUENCE [LARGE SCALE GENOMIC DNA]</scope>
    <source>
        <strain evidence="1 2">MP-01</strain>
    </source>
</reference>
<evidence type="ECO:0000313" key="1">
    <source>
        <dbReference type="EMBL" id="KDA53491.1"/>
    </source>
</evidence>
<sequence>MDWQRRTWMLCLLLVTVLGWPCRLTGGGPDGTASGLSAPPEPQRQVVSWIVQAIEDEVAAARNYDEKRIRDARSYESLFFGVQGGQELLVEPFKQPTTVATIRVIYRLPEFGWVIREATVWPDYRLAMFWLGYSVAGPGLNTGFNCTHALSNCKLQDVDFEYIRKAFGSWWLARSRPLGPTTEKLGSELEKAKQRNLLRLQLRLQSQNQR</sequence>
<dbReference type="Proteomes" id="UP000027284">
    <property type="component" value="Unassembled WGS sequence"/>
</dbReference>
<protein>
    <submittedName>
        <fullName evidence="1">Uncharacterized protein</fullName>
    </submittedName>
</protein>
<dbReference type="EMBL" id="JMFG01000020">
    <property type="protein sequence ID" value="KDA53491.1"/>
    <property type="molecule type" value="Genomic_DNA"/>
</dbReference>
<comment type="caution">
    <text evidence="1">The sequence shown here is derived from an EMBL/GenBank/DDBJ whole genome shotgun (WGS) entry which is preliminary data.</text>
</comment>
<dbReference type="AlphaFoldDB" id="A0A062XZE4"/>
<evidence type="ECO:0000313" key="2">
    <source>
        <dbReference type="Proteomes" id="UP000027284"/>
    </source>
</evidence>
<organism evidence="1 2">
    <name type="scientific">Thermoanaerobaculum aquaticum</name>
    <dbReference type="NCBI Taxonomy" id="1312852"/>
    <lineage>
        <taxon>Bacteria</taxon>
        <taxon>Pseudomonadati</taxon>
        <taxon>Acidobacteriota</taxon>
        <taxon>Thermoanaerobaculia</taxon>
        <taxon>Thermoanaerobaculales</taxon>
        <taxon>Thermoanaerobaculaceae</taxon>
        <taxon>Thermoanaerobaculum</taxon>
    </lineage>
</organism>
<gene>
    <name evidence="1" type="ORF">EG19_04595</name>
</gene>
<dbReference type="OrthoDB" id="3338687at2"/>
<name>A0A062XZE4_9BACT</name>
<proteinExistence type="predicted"/>
<dbReference type="RefSeq" id="WP_038049293.1">
    <property type="nucleotide sequence ID" value="NZ_JMFG01000020.1"/>
</dbReference>